<dbReference type="GO" id="GO:0003700">
    <property type="term" value="F:DNA-binding transcription factor activity"/>
    <property type="evidence" value="ECO:0007669"/>
    <property type="project" value="InterPro"/>
</dbReference>
<sequence>MDVRNLHAITVVAEERSFTAAARRLHTSQSALSQLVRRIEDELGFVVFDRSVSPVGLTPQGQRFIPKASEIDLLYSEALASARASALSSPIAIGATPRMARRLFPALLSASRERAPGPEDPNRIQLIEASSRELAALVAKGVVDVAAITSAAIGEGLSFSPVLSSGFVAAYQSGLIARDNDGAIAPVDLEGQELLLPTAGGVRTHLAPFLDGLAGVSVALESSSTDTLLGLAELGLGVAIVPEVLLTPADRSRREGLRFARLSEATPPLISGTAVRAGLPLSPKLEAAIGLVQHALVTTFSAFASAPEDSEPEPTASAHSPRNRLKS</sequence>
<comment type="similarity">
    <text evidence="1">Belongs to the LysR transcriptional regulatory family.</text>
</comment>
<evidence type="ECO:0000256" key="4">
    <source>
        <dbReference type="ARBA" id="ARBA00023163"/>
    </source>
</evidence>
<comment type="caution">
    <text evidence="7">The sequence shown here is derived from an EMBL/GenBank/DDBJ whole genome shotgun (WGS) entry which is preliminary data.</text>
</comment>
<proteinExistence type="inferred from homology"/>
<dbReference type="CDD" id="cd05466">
    <property type="entry name" value="PBP2_LTTR_substrate"/>
    <property type="match status" value="1"/>
</dbReference>
<dbReference type="AlphaFoldDB" id="A0A6M1R345"/>
<keyword evidence="2" id="KW-0805">Transcription regulation</keyword>
<dbReference type="FunFam" id="1.10.10.10:FF:000001">
    <property type="entry name" value="LysR family transcriptional regulator"/>
    <property type="match status" value="1"/>
</dbReference>
<accession>A0A6M1R345</accession>
<organism evidence="7 8">
    <name type="scientific">Nocardioides turkmenicus</name>
    <dbReference type="NCBI Taxonomy" id="2711220"/>
    <lineage>
        <taxon>Bacteria</taxon>
        <taxon>Bacillati</taxon>
        <taxon>Actinomycetota</taxon>
        <taxon>Actinomycetes</taxon>
        <taxon>Propionibacteriales</taxon>
        <taxon>Nocardioidaceae</taxon>
        <taxon>Nocardioides</taxon>
    </lineage>
</organism>
<dbReference type="Gene3D" id="3.40.190.10">
    <property type="entry name" value="Periplasmic binding protein-like II"/>
    <property type="match status" value="2"/>
</dbReference>
<dbReference type="InterPro" id="IPR000847">
    <property type="entry name" value="LysR_HTH_N"/>
</dbReference>
<gene>
    <name evidence="7" type="ORF">G5C66_15555</name>
</gene>
<protein>
    <submittedName>
        <fullName evidence="7">LysR family transcriptional regulator</fullName>
    </submittedName>
</protein>
<keyword evidence="3" id="KW-0238">DNA-binding</keyword>
<name>A0A6M1R345_9ACTN</name>
<dbReference type="InterPro" id="IPR036390">
    <property type="entry name" value="WH_DNA-bd_sf"/>
</dbReference>
<evidence type="ECO:0000256" key="2">
    <source>
        <dbReference type="ARBA" id="ARBA00023015"/>
    </source>
</evidence>
<evidence type="ECO:0000256" key="5">
    <source>
        <dbReference type="SAM" id="MobiDB-lite"/>
    </source>
</evidence>
<dbReference type="SUPFAM" id="SSF53850">
    <property type="entry name" value="Periplasmic binding protein-like II"/>
    <property type="match status" value="1"/>
</dbReference>
<keyword evidence="4" id="KW-0804">Transcription</keyword>
<dbReference type="PROSITE" id="PS50931">
    <property type="entry name" value="HTH_LYSR"/>
    <property type="match status" value="1"/>
</dbReference>
<reference evidence="7 8" key="1">
    <citation type="submission" date="2020-02" db="EMBL/GenBank/DDBJ databases">
        <title>Whole-genome analyses of novel actinobacteria.</title>
        <authorList>
            <person name="Sahin N."/>
        </authorList>
    </citation>
    <scope>NUCLEOTIDE SEQUENCE [LARGE SCALE GENOMIC DNA]</scope>
    <source>
        <strain evidence="7 8">KC13</strain>
    </source>
</reference>
<dbReference type="InterPro" id="IPR036388">
    <property type="entry name" value="WH-like_DNA-bd_sf"/>
</dbReference>
<dbReference type="InterPro" id="IPR005119">
    <property type="entry name" value="LysR_subst-bd"/>
</dbReference>
<keyword evidence="8" id="KW-1185">Reference proteome</keyword>
<dbReference type="GO" id="GO:0003677">
    <property type="term" value="F:DNA binding"/>
    <property type="evidence" value="ECO:0007669"/>
    <property type="project" value="UniProtKB-KW"/>
</dbReference>
<dbReference type="Gene3D" id="1.10.10.10">
    <property type="entry name" value="Winged helix-like DNA-binding domain superfamily/Winged helix DNA-binding domain"/>
    <property type="match status" value="1"/>
</dbReference>
<evidence type="ECO:0000313" key="7">
    <source>
        <dbReference type="EMBL" id="NGN94152.1"/>
    </source>
</evidence>
<dbReference type="PANTHER" id="PTHR30346:SF0">
    <property type="entry name" value="HCA OPERON TRANSCRIPTIONAL ACTIVATOR HCAR"/>
    <property type="match status" value="1"/>
</dbReference>
<evidence type="ECO:0000259" key="6">
    <source>
        <dbReference type="PROSITE" id="PS50931"/>
    </source>
</evidence>
<dbReference type="PANTHER" id="PTHR30346">
    <property type="entry name" value="TRANSCRIPTIONAL DUAL REGULATOR HCAR-RELATED"/>
    <property type="match status" value="1"/>
</dbReference>
<dbReference type="Proteomes" id="UP000483261">
    <property type="component" value="Unassembled WGS sequence"/>
</dbReference>
<evidence type="ECO:0000256" key="1">
    <source>
        <dbReference type="ARBA" id="ARBA00009437"/>
    </source>
</evidence>
<feature type="domain" description="HTH lysR-type" evidence="6">
    <location>
        <begin position="1"/>
        <end position="58"/>
    </location>
</feature>
<evidence type="ECO:0000256" key="3">
    <source>
        <dbReference type="ARBA" id="ARBA00023125"/>
    </source>
</evidence>
<dbReference type="PRINTS" id="PR00039">
    <property type="entry name" value="HTHLYSR"/>
</dbReference>
<dbReference type="GO" id="GO:0032993">
    <property type="term" value="C:protein-DNA complex"/>
    <property type="evidence" value="ECO:0007669"/>
    <property type="project" value="TreeGrafter"/>
</dbReference>
<dbReference type="RefSeq" id="WP_165111869.1">
    <property type="nucleotide sequence ID" value="NZ_JAALAA010000012.1"/>
</dbReference>
<dbReference type="Pfam" id="PF00126">
    <property type="entry name" value="HTH_1"/>
    <property type="match status" value="1"/>
</dbReference>
<feature type="region of interest" description="Disordered" evidence="5">
    <location>
        <begin position="305"/>
        <end position="327"/>
    </location>
</feature>
<dbReference type="SUPFAM" id="SSF46785">
    <property type="entry name" value="Winged helix' DNA-binding domain"/>
    <property type="match status" value="1"/>
</dbReference>
<dbReference type="EMBL" id="JAALAA010000012">
    <property type="protein sequence ID" value="NGN94152.1"/>
    <property type="molecule type" value="Genomic_DNA"/>
</dbReference>
<dbReference type="Pfam" id="PF03466">
    <property type="entry name" value="LysR_substrate"/>
    <property type="match status" value="1"/>
</dbReference>
<evidence type="ECO:0000313" key="8">
    <source>
        <dbReference type="Proteomes" id="UP000483261"/>
    </source>
</evidence>